<evidence type="ECO:0000313" key="2">
    <source>
        <dbReference type="EMBL" id="TFW16867.1"/>
    </source>
</evidence>
<evidence type="ECO:0000313" key="3">
    <source>
        <dbReference type="Proteomes" id="UP000297729"/>
    </source>
</evidence>
<proteinExistence type="predicted"/>
<dbReference type="RefSeq" id="WP_135203741.1">
    <property type="nucleotide sequence ID" value="NZ_SPVG01000221.1"/>
</dbReference>
<evidence type="ECO:0000256" key="1">
    <source>
        <dbReference type="ARBA" id="ARBA00022649"/>
    </source>
</evidence>
<reference evidence="2 3" key="1">
    <citation type="submission" date="2019-03" db="EMBL/GenBank/DDBJ databases">
        <title>Draft Genome Sequence of Duganella callidus sp. nov., a Novel Duganella Species Isolated from Cultivated Soil.</title>
        <authorList>
            <person name="Raths R."/>
            <person name="Peta V."/>
            <person name="Bucking H."/>
        </authorList>
    </citation>
    <scope>NUCLEOTIDE SEQUENCE [LARGE SCALE GENOMIC DNA]</scope>
    <source>
        <strain evidence="2 3">DN04</strain>
    </source>
</reference>
<gene>
    <name evidence="2" type="ORF">E4L98_22300</name>
</gene>
<comment type="caution">
    <text evidence="2">The sequence shown here is derived from an EMBL/GenBank/DDBJ whole genome shotgun (WGS) entry which is preliminary data.</text>
</comment>
<dbReference type="Pfam" id="PF07362">
    <property type="entry name" value="CcdA"/>
    <property type="match status" value="1"/>
</dbReference>
<dbReference type="Proteomes" id="UP000297729">
    <property type="component" value="Unassembled WGS sequence"/>
</dbReference>
<name>A0A4Y9SB89_9BURK</name>
<organism evidence="2 3">
    <name type="scientific">Duganella callida</name>
    <dbReference type="NCBI Taxonomy" id="2561932"/>
    <lineage>
        <taxon>Bacteria</taxon>
        <taxon>Pseudomonadati</taxon>
        <taxon>Pseudomonadota</taxon>
        <taxon>Betaproteobacteria</taxon>
        <taxon>Burkholderiales</taxon>
        <taxon>Oxalobacteraceae</taxon>
        <taxon>Telluria group</taxon>
        <taxon>Duganella</taxon>
    </lineage>
</organism>
<keyword evidence="3" id="KW-1185">Reference proteome</keyword>
<keyword evidence="1" id="KW-1277">Toxin-antitoxin system</keyword>
<protein>
    <submittedName>
        <fullName evidence="2">Post-segregation antitoxin CcdA</fullName>
    </submittedName>
</protein>
<dbReference type="InterPro" id="IPR009956">
    <property type="entry name" value="Post-segregation_anti-tox_CcdA"/>
</dbReference>
<accession>A0A4Y9SB89</accession>
<dbReference type="EMBL" id="SPVG01000221">
    <property type="protein sequence ID" value="TFW16867.1"/>
    <property type="molecule type" value="Genomic_DNA"/>
</dbReference>
<sequence>MKSSSAPLKLSAKKATNITLSMDVYQAAKSLGINISQVCEQRLREEIQSRKEQQWNEEHADFLAAYNQRVEKEGVALEEWRSF</sequence>
<dbReference type="AlphaFoldDB" id="A0A4Y9SB89"/>
<dbReference type="OrthoDB" id="8687660at2"/>